<dbReference type="PANTHER" id="PTHR42770">
    <property type="entry name" value="AMINO ACID TRANSPORTER-RELATED"/>
    <property type="match status" value="1"/>
</dbReference>
<organism evidence="5 6">
    <name type="scientific">Aneurinibacillus soli</name>
    <dbReference type="NCBI Taxonomy" id="1500254"/>
    <lineage>
        <taxon>Bacteria</taxon>
        <taxon>Bacillati</taxon>
        <taxon>Bacillota</taxon>
        <taxon>Bacilli</taxon>
        <taxon>Bacillales</taxon>
        <taxon>Paenibacillaceae</taxon>
        <taxon>Aneurinibacillus group</taxon>
        <taxon>Aneurinibacillus</taxon>
    </lineage>
</organism>
<dbReference type="OrthoDB" id="9762947at2"/>
<dbReference type="EMBL" id="AP017312">
    <property type="protein sequence ID" value="BAU25992.1"/>
    <property type="molecule type" value="Genomic_DNA"/>
</dbReference>
<dbReference type="KEGG" id="asoc:CB4_00052"/>
<dbReference type="Gene3D" id="1.20.1740.10">
    <property type="entry name" value="Amino acid/polyamine transporter I"/>
    <property type="match status" value="1"/>
</dbReference>
<dbReference type="PIRSF" id="PIRSF006060">
    <property type="entry name" value="AA_transporter"/>
    <property type="match status" value="1"/>
</dbReference>
<evidence type="ECO:0000313" key="5">
    <source>
        <dbReference type="EMBL" id="BAU25992.1"/>
    </source>
</evidence>
<reference evidence="5 6" key="1">
    <citation type="submission" date="2015-12" db="EMBL/GenBank/DDBJ databases">
        <title>Genome sequence of Aneurinibacillus soli.</title>
        <authorList>
            <person name="Lee J.S."/>
            <person name="Lee K.C."/>
            <person name="Kim K.K."/>
            <person name="Lee B.W."/>
        </authorList>
    </citation>
    <scope>NUCLEOTIDE SEQUENCE [LARGE SCALE GENOMIC DNA]</scope>
    <source>
        <strain evidence="5 6">CB4</strain>
    </source>
</reference>
<dbReference type="RefSeq" id="WP_096463081.1">
    <property type="nucleotide sequence ID" value="NZ_AP017312.1"/>
</dbReference>
<protein>
    <submittedName>
        <fullName evidence="5">Putrescine importer PuuP</fullName>
    </submittedName>
</protein>
<evidence type="ECO:0000256" key="1">
    <source>
        <dbReference type="ARBA" id="ARBA00004141"/>
    </source>
</evidence>
<comment type="subcellular location">
    <subcellularLocation>
        <location evidence="1">Membrane</location>
        <topology evidence="1">Multi-pass membrane protein</topology>
    </subcellularLocation>
</comment>
<evidence type="ECO:0000313" key="6">
    <source>
        <dbReference type="Proteomes" id="UP000217696"/>
    </source>
</evidence>
<evidence type="ECO:0000256" key="3">
    <source>
        <dbReference type="ARBA" id="ARBA00022989"/>
    </source>
</evidence>
<dbReference type="GO" id="GO:0016020">
    <property type="term" value="C:membrane"/>
    <property type="evidence" value="ECO:0007669"/>
    <property type="project" value="UniProtKB-SubCell"/>
</dbReference>
<dbReference type="Pfam" id="PF00324">
    <property type="entry name" value="AA_permease"/>
    <property type="match status" value="1"/>
</dbReference>
<evidence type="ECO:0000256" key="2">
    <source>
        <dbReference type="ARBA" id="ARBA00022692"/>
    </source>
</evidence>
<keyword evidence="3" id="KW-1133">Transmembrane helix</keyword>
<proteinExistence type="predicted"/>
<gene>
    <name evidence="5" type="primary">puuP_1</name>
    <name evidence="5" type="ORF">CB4_00052</name>
</gene>
<dbReference type="AlphaFoldDB" id="A0A0U4WAN4"/>
<dbReference type="InterPro" id="IPR050367">
    <property type="entry name" value="APC_superfamily"/>
</dbReference>
<dbReference type="InterPro" id="IPR004841">
    <property type="entry name" value="AA-permease/SLC12A_dom"/>
</dbReference>
<dbReference type="Proteomes" id="UP000217696">
    <property type="component" value="Chromosome"/>
</dbReference>
<accession>A0A0U4WAN4</accession>
<name>A0A0U4WAN4_9BACL</name>
<evidence type="ECO:0000256" key="4">
    <source>
        <dbReference type="ARBA" id="ARBA00023136"/>
    </source>
</evidence>
<sequence length="462" mass="50417">MEKSAGLKRSLGLWSIVMLGVGYMTPMVVFDTFGIVSNETNGHVPVAYVMALAAMMFTAFSYGKMVRAFPSAGSAYTYTQKTMNKHLGFMVGWAALLDYMLLPMVNALLSQIYLTALFPGVPTWVWVAAFAGLVTLVNMLGMNSTARFNNFLVVYQILTIVIFIGLAIWKLSEGMGYGSALSVGPIYKPDMQMSALIAGATVLCFSFLGFDAVTTYAEETADPVKTIPRAIFLTALVGGVIFTASSYFAQAVFPDVSNFKHPDATSPEIALYVGGKLFQLFFLAGALAGTIASGLASHASVSRLLYVMGRDGVLPKKIFGYVHPVLRTPIFNVLLVGLVTMTAMFFDLMTATSFISFGALIAFTFVNLSVIAHYSVKQKLYRTTKGFLSYMLAPLLGAATIAVLWWNLERNSFMLGLGWAVVGFTYLVYSTKFFTRNPGEIHFEEADDHHMTTELSENEIVA</sequence>
<keyword evidence="2" id="KW-0812">Transmembrane</keyword>
<dbReference type="PANTHER" id="PTHR42770:SF8">
    <property type="entry name" value="PUTRESCINE IMPORTER PUUP"/>
    <property type="match status" value="1"/>
</dbReference>
<keyword evidence="6" id="KW-1185">Reference proteome</keyword>
<keyword evidence="4" id="KW-0472">Membrane</keyword>
<dbReference type="GO" id="GO:0055085">
    <property type="term" value="P:transmembrane transport"/>
    <property type="evidence" value="ECO:0007669"/>
    <property type="project" value="InterPro"/>
</dbReference>